<keyword evidence="2" id="KW-1185">Reference proteome</keyword>
<comment type="caution">
    <text evidence="1">The sequence shown here is derived from an EMBL/GenBank/DDBJ whole genome shotgun (WGS) entry which is preliminary data.</text>
</comment>
<accession>A0ABN8RGW5</accession>
<protein>
    <submittedName>
        <fullName evidence="1">Uncharacterized protein</fullName>
    </submittedName>
</protein>
<evidence type="ECO:0000313" key="2">
    <source>
        <dbReference type="Proteomes" id="UP001159405"/>
    </source>
</evidence>
<dbReference type="EMBL" id="CALNXK010000243">
    <property type="protein sequence ID" value="CAH3178654.1"/>
    <property type="molecule type" value="Genomic_DNA"/>
</dbReference>
<organism evidence="1 2">
    <name type="scientific">Porites lobata</name>
    <dbReference type="NCBI Taxonomy" id="104759"/>
    <lineage>
        <taxon>Eukaryota</taxon>
        <taxon>Metazoa</taxon>
        <taxon>Cnidaria</taxon>
        <taxon>Anthozoa</taxon>
        <taxon>Hexacorallia</taxon>
        <taxon>Scleractinia</taxon>
        <taxon>Fungiina</taxon>
        <taxon>Poritidae</taxon>
        <taxon>Porites</taxon>
    </lineage>
</organism>
<evidence type="ECO:0000313" key="1">
    <source>
        <dbReference type="EMBL" id="CAH3178654.1"/>
    </source>
</evidence>
<dbReference type="Proteomes" id="UP001159405">
    <property type="component" value="Unassembled WGS sequence"/>
</dbReference>
<sequence>MEQLRVDLMNASSLQKHKQNLISSTLDVMNANKELDTLKYVKMGGCQHLRHFRAAERLKTAELRKRIMERNKKHTQKNDSVPFKVMYQT</sequence>
<name>A0ABN8RGW5_9CNID</name>
<gene>
    <name evidence="1" type="ORF">PLOB_00020921</name>
</gene>
<proteinExistence type="predicted"/>
<reference evidence="1 2" key="1">
    <citation type="submission" date="2022-05" db="EMBL/GenBank/DDBJ databases">
        <authorList>
            <consortium name="Genoscope - CEA"/>
            <person name="William W."/>
        </authorList>
    </citation>
    <scope>NUCLEOTIDE SEQUENCE [LARGE SCALE GENOMIC DNA]</scope>
</reference>